<proteinExistence type="predicted"/>
<name>A0AAD3H0U6_9STRA</name>
<dbReference type="Gene3D" id="3.60.130.30">
    <property type="match status" value="1"/>
</dbReference>
<sequence>MSAFKTTVTYSESGWETHSPDAIRRMVFNLVEIMKQIRPTFKNPLRAFSKKEKIKFFKQLKDLAGISKRMQKGKMFYKCQRFDFKKSETQGLILNRDIKNQTHLISTKTKNFSKETFFFSDKIEVLALKGALSETALKGQSYLFELHNTFPLNVTRQCKIGALPAENHICRGAKDAEARKKLGTNWCDEFKAIITGRSCRILYKNKHGREIPLGLENPCSRATFGSGKDPGPDAATSIRRHWESKGLEPNFDVVRPYIEQYLEEMELIVEEYLPYFFGKNHHDETQKEKMKNAFFDSNFQLTTNLVNKVHLSGGHVDTDPQTKNFPSVISIQTDQELEGEGELAFPSLGFRLQYQTGDVVFMRPDLFHGICPMKTDIDRYSAVFYNNHTIFRE</sequence>
<accession>A0AAD3H0U6</accession>
<dbReference type="AlphaFoldDB" id="A0AAD3H0U6"/>
<protein>
    <submittedName>
        <fullName evidence="1">Uncharacterized protein</fullName>
    </submittedName>
</protein>
<keyword evidence="2" id="KW-1185">Reference proteome</keyword>
<dbReference type="EMBL" id="BLLK01000022">
    <property type="protein sequence ID" value="GFH45933.1"/>
    <property type="molecule type" value="Genomic_DNA"/>
</dbReference>
<reference evidence="1 2" key="1">
    <citation type="journal article" date="2021" name="Sci. Rep.">
        <title>The genome of the diatom Chaetoceros tenuissimus carries an ancient integrated fragment of an extant virus.</title>
        <authorList>
            <person name="Hongo Y."/>
            <person name="Kimura K."/>
            <person name="Takaki Y."/>
            <person name="Yoshida Y."/>
            <person name="Baba S."/>
            <person name="Kobayashi G."/>
            <person name="Nagasaki K."/>
            <person name="Hano T."/>
            <person name="Tomaru Y."/>
        </authorList>
    </citation>
    <scope>NUCLEOTIDE SEQUENCE [LARGE SCALE GENOMIC DNA]</scope>
    <source>
        <strain evidence="1 2">NIES-3715</strain>
    </source>
</reference>
<gene>
    <name evidence="1" type="ORF">CTEN210_02407</name>
</gene>
<dbReference type="Proteomes" id="UP001054902">
    <property type="component" value="Unassembled WGS sequence"/>
</dbReference>
<evidence type="ECO:0000313" key="1">
    <source>
        <dbReference type="EMBL" id="GFH45933.1"/>
    </source>
</evidence>
<evidence type="ECO:0000313" key="2">
    <source>
        <dbReference type="Proteomes" id="UP001054902"/>
    </source>
</evidence>
<comment type="caution">
    <text evidence="1">The sequence shown here is derived from an EMBL/GenBank/DDBJ whole genome shotgun (WGS) entry which is preliminary data.</text>
</comment>
<organism evidence="1 2">
    <name type="scientific">Chaetoceros tenuissimus</name>
    <dbReference type="NCBI Taxonomy" id="426638"/>
    <lineage>
        <taxon>Eukaryota</taxon>
        <taxon>Sar</taxon>
        <taxon>Stramenopiles</taxon>
        <taxon>Ochrophyta</taxon>
        <taxon>Bacillariophyta</taxon>
        <taxon>Coscinodiscophyceae</taxon>
        <taxon>Chaetocerotophycidae</taxon>
        <taxon>Chaetocerotales</taxon>
        <taxon>Chaetocerotaceae</taxon>
        <taxon>Chaetoceros</taxon>
    </lineage>
</organism>